<dbReference type="InterPro" id="IPR055464">
    <property type="entry name" value="DUF7036"/>
</dbReference>
<name>A0AAN9SCF7_PSOTE</name>
<dbReference type="Pfam" id="PF23041">
    <property type="entry name" value="DUF7036"/>
    <property type="match status" value="2"/>
</dbReference>
<dbReference type="Proteomes" id="UP001386955">
    <property type="component" value="Unassembled WGS sequence"/>
</dbReference>
<accession>A0AAN9SCF7</accession>
<feature type="domain" description="DUF7036" evidence="3">
    <location>
        <begin position="207"/>
        <end position="271"/>
    </location>
</feature>
<proteinExistence type="predicted"/>
<evidence type="ECO:0000313" key="5">
    <source>
        <dbReference type="Proteomes" id="UP001386955"/>
    </source>
</evidence>
<keyword evidence="2" id="KW-1133">Transmembrane helix</keyword>
<feature type="region of interest" description="Disordered" evidence="1">
    <location>
        <begin position="1"/>
        <end position="31"/>
    </location>
</feature>
<feature type="region of interest" description="Disordered" evidence="1">
    <location>
        <begin position="287"/>
        <end position="386"/>
    </location>
</feature>
<feature type="transmembrane region" description="Helical" evidence="2">
    <location>
        <begin position="466"/>
        <end position="485"/>
    </location>
</feature>
<dbReference type="PANTHER" id="PTHR33826">
    <property type="entry name" value="F20B24.21"/>
    <property type="match status" value="1"/>
</dbReference>
<dbReference type="PANTHER" id="PTHR33826:SF2">
    <property type="entry name" value="HYDROXYPROLINE-RICH GLYCOPROTEIN FAMILY PROTEIN"/>
    <property type="match status" value="1"/>
</dbReference>
<keyword evidence="5" id="KW-1185">Reference proteome</keyword>
<gene>
    <name evidence="4" type="ORF">VNO78_21497</name>
</gene>
<dbReference type="EMBL" id="JAYMYS010000005">
    <property type="protein sequence ID" value="KAK7393046.1"/>
    <property type="molecule type" value="Genomic_DNA"/>
</dbReference>
<sequence length="501" mass="54940">MGPDPLRRQWESPEENSPLGPPPTIRGDALPSDSDALSFCFSRPQFSSPHSSGCPHSQIQRICIQILSTKKRNKSAHGNVSADVLFELRNHNVVASFYLQKPVSWLEDNILLLSDDIIEEIGVPSTKVVILSLDPLPRANKTKVVFAVDPYSKYSELSAAAISLIRASFKYLVIRQSYLQLTTFLFGVPSIFESKVQLEFRCYVKSVNTAMNLYVILSNAEGSTVAAPTIVQSSVVLAVGITPSKERLKELAQTIMGDHSWNLGLNNTQFGRVKQVRLSSILQHFLHGSGSASSPSPAPLSHPHHHHRHHHHHHHHHSHHYNAHKFPETSPAPAPTTGEGVASPKFGSPVPARSVPSPGGSSYAHPPNCRFGHRKRSPQNTQKHAHLTPAVAPTNAPHYPVTSPQVGPPAHGFHSSFPALSPLPNVAFAHAELPPKNEPSAESPNSHFVGPSPSSSSAGCVRTLKWTWFMFLVLVLLLKMLAKLYKKRSSRDAMDHIYVAM</sequence>
<evidence type="ECO:0000256" key="1">
    <source>
        <dbReference type="SAM" id="MobiDB-lite"/>
    </source>
</evidence>
<evidence type="ECO:0000256" key="2">
    <source>
        <dbReference type="SAM" id="Phobius"/>
    </source>
</evidence>
<keyword evidence="2" id="KW-0812">Transmembrane</keyword>
<feature type="domain" description="DUF7036" evidence="3">
    <location>
        <begin position="96"/>
        <end position="187"/>
    </location>
</feature>
<evidence type="ECO:0000259" key="3">
    <source>
        <dbReference type="Pfam" id="PF23041"/>
    </source>
</evidence>
<feature type="region of interest" description="Disordered" evidence="1">
    <location>
        <begin position="433"/>
        <end position="457"/>
    </location>
</feature>
<evidence type="ECO:0000313" key="4">
    <source>
        <dbReference type="EMBL" id="KAK7393046.1"/>
    </source>
</evidence>
<protein>
    <recommendedName>
        <fullName evidence="3">DUF7036 domain-containing protein</fullName>
    </recommendedName>
</protein>
<reference evidence="4 5" key="1">
    <citation type="submission" date="2024-01" db="EMBL/GenBank/DDBJ databases">
        <title>The genomes of 5 underutilized Papilionoideae crops provide insights into root nodulation and disease resistanc.</title>
        <authorList>
            <person name="Jiang F."/>
        </authorList>
    </citation>
    <scope>NUCLEOTIDE SEQUENCE [LARGE SCALE GENOMIC DNA]</scope>
    <source>
        <strain evidence="4">DUOXIRENSHENG_FW03</strain>
        <tissue evidence="4">Leaves</tissue>
    </source>
</reference>
<organism evidence="4 5">
    <name type="scientific">Psophocarpus tetragonolobus</name>
    <name type="common">Winged bean</name>
    <name type="synonym">Dolichos tetragonolobus</name>
    <dbReference type="NCBI Taxonomy" id="3891"/>
    <lineage>
        <taxon>Eukaryota</taxon>
        <taxon>Viridiplantae</taxon>
        <taxon>Streptophyta</taxon>
        <taxon>Embryophyta</taxon>
        <taxon>Tracheophyta</taxon>
        <taxon>Spermatophyta</taxon>
        <taxon>Magnoliopsida</taxon>
        <taxon>eudicotyledons</taxon>
        <taxon>Gunneridae</taxon>
        <taxon>Pentapetalae</taxon>
        <taxon>rosids</taxon>
        <taxon>fabids</taxon>
        <taxon>Fabales</taxon>
        <taxon>Fabaceae</taxon>
        <taxon>Papilionoideae</taxon>
        <taxon>50 kb inversion clade</taxon>
        <taxon>NPAAA clade</taxon>
        <taxon>indigoferoid/millettioid clade</taxon>
        <taxon>Phaseoleae</taxon>
        <taxon>Psophocarpus</taxon>
    </lineage>
</organism>
<feature type="compositionally biased region" description="Low complexity" evidence="1">
    <location>
        <begin position="287"/>
        <end position="301"/>
    </location>
</feature>
<dbReference type="AlphaFoldDB" id="A0AAN9SCF7"/>
<feature type="compositionally biased region" description="Basic and acidic residues" evidence="1">
    <location>
        <begin position="1"/>
        <end position="11"/>
    </location>
</feature>
<feature type="compositionally biased region" description="Basic residues" evidence="1">
    <location>
        <begin position="302"/>
        <end position="323"/>
    </location>
</feature>
<comment type="caution">
    <text evidence="4">The sequence shown here is derived from an EMBL/GenBank/DDBJ whole genome shotgun (WGS) entry which is preliminary data.</text>
</comment>
<keyword evidence="2" id="KW-0472">Membrane</keyword>